<feature type="region of interest" description="Disordered" evidence="1">
    <location>
        <begin position="401"/>
        <end position="437"/>
    </location>
</feature>
<feature type="region of interest" description="Disordered" evidence="1">
    <location>
        <begin position="227"/>
        <end position="249"/>
    </location>
</feature>
<evidence type="ECO:0000256" key="1">
    <source>
        <dbReference type="SAM" id="MobiDB-lite"/>
    </source>
</evidence>
<feature type="compositionally biased region" description="Basic residues" evidence="1">
    <location>
        <begin position="534"/>
        <end position="543"/>
    </location>
</feature>
<protein>
    <submittedName>
        <fullName evidence="4">Uncharacterized protein LOC101891504</fullName>
    </submittedName>
</protein>
<dbReference type="Proteomes" id="UP001652621">
    <property type="component" value="Unplaced"/>
</dbReference>
<feature type="region of interest" description="Disordered" evidence="1">
    <location>
        <begin position="496"/>
        <end position="550"/>
    </location>
</feature>
<organism evidence="2">
    <name type="scientific">Musca domestica</name>
    <name type="common">House fly</name>
    <dbReference type="NCBI Taxonomy" id="7370"/>
    <lineage>
        <taxon>Eukaryota</taxon>
        <taxon>Metazoa</taxon>
        <taxon>Ecdysozoa</taxon>
        <taxon>Arthropoda</taxon>
        <taxon>Hexapoda</taxon>
        <taxon>Insecta</taxon>
        <taxon>Pterygota</taxon>
        <taxon>Neoptera</taxon>
        <taxon>Endopterygota</taxon>
        <taxon>Diptera</taxon>
        <taxon>Brachycera</taxon>
        <taxon>Muscomorpha</taxon>
        <taxon>Muscoidea</taxon>
        <taxon>Muscidae</taxon>
        <taxon>Musca</taxon>
    </lineage>
</organism>
<name>A0A1I8NG74_MUSDO</name>
<proteinExistence type="predicted"/>
<keyword evidence="3" id="KW-1185">Reference proteome</keyword>
<dbReference type="VEuPathDB" id="VectorBase:MDOA014807"/>
<evidence type="ECO:0000313" key="3">
    <source>
        <dbReference type="Proteomes" id="UP001652621"/>
    </source>
</evidence>
<dbReference type="RefSeq" id="XP_058987058.1">
    <property type="nucleotide sequence ID" value="XM_059131075.1"/>
</dbReference>
<dbReference type="STRING" id="7370.A0A1I8NG74"/>
<dbReference type="EnsemblMetazoa" id="MDOA014807-RB">
    <property type="protein sequence ID" value="MDOA014807-PB"/>
    <property type="gene ID" value="MDOA014807"/>
</dbReference>
<evidence type="ECO:0000313" key="2">
    <source>
        <dbReference type="EnsemblMetazoa" id="MDOA014807-PB"/>
    </source>
</evidence>
<dbReference type="VEuPathDB" id="VectorBase:MDOMA2_020779"/>
<dbReference type="eggNOG" id="ENOG502S3M5">
    <property type="taxonomic scope" value="Eukaryota"/>
</dbReference>
<accession>A0A1I8NG74</accession>
<reference evidence="2" key="1">
    <citation type="submission" date="2020-05" db="UniProtKB">
        <authorList>
            <consortium name="EnsemblMetazoa"/>
        </authorList>
    </citation>
    <scope>IDENTIFICATION</scope>
    <source>
        <strain evidence="2">Aabys</strain>
    </source>
</reference>
<dbReference type="AlphaFoldDB" id="A0A1I8NG74"/>
<feature type="compositionally biased region" description="Basic and acidic residues" evidence="1">
    <location>
        <begin position="227"/>
        <end position="241"/>
    </location>
</feature>
<evidence type="ECO:0000313" key="4">
    <source>
        <dbReference type="RefSeq" id="XP_058987058.1"/>
    </source>
</evidence>
<feature type="compositionally biased region" description="Polar residues" evidence="1">
    <location>
        <begin position="402"/>
        <end position="431"/>
    </location>
</feature>
<sequence length="602" mass="70049">MGYSFESDRLSISEPNLAVSRKPSDRFTIKHLHEYVCVDQLKFYRRRNPPEFLTKSQLCLSHPFVVSAEDGLPSQRTLNTEYRSHFLNLPLAKRAQSLRRATSLRLEGLMPFNRSEHQDRYLWFTPEDWRSCRSFPMRKPESLRLVGSVEMEPEYRSSYITYPMVDRATKILPREMFRIHSPPKPKATESSSPAEIEIIHKLNEDKQQRERAAELQQECHLQRRAVTDEKDPKAAPSEYKRQFVPPSASEKAHSIPQLSHIRMQGNFHAIPEYQDSFKMYANYSKPEAIRKADNLRISGSEIQMTNDNENVLPEYRAKFHQPPRDIEKEKPLKTEDHLRPNGQFSKDVPEYYESFRDPQIKQVPEKGKCREPYLHLKGKLEFNPEYRNTYVDFPRSRPVVTKPTSSFRLPTSNVITPTNASIKPKRSTPSPSRFAEEDDILKPTPSIIEPDTEFTQSPEYRKAAYQYQLRERSPTQKAIPQMPHIKDPKKFIRYDRKSPIPHAKAASTSNYRQRRTSILDSQSSSPGMENIGQIRHKPPRFGRRAGDSALRNAENCRSNTSIIEGNPKYALSQRKDVAFNSENIHDSFVVLDQKPGKRSHWI</sequence>
<reference evidence="4" key="2">
    <citation type="submission" date="2025-05" db="UniProtKB">
        <authorList>
            <consortium name="RefSeq"/>
        </authorList>
    </citation>
    <scope>IDENTIFICATION</scope>
    <source>
        <strain evidence="4">Aabys</strain>
        <tissue evidence="4">Whole body</tissue>
    </source>
</reference>
<feature type="compositionally biased region" description="Polar residues" evidence="1">
    <location>
        <begin position="506"/>
        <end position="527"/>
    </location>
</feature>
<dbReference type="GeneID" id="101891504"/>
<dbReference type="OrthoDB" id="407410at2759"/>
<gene>
    <name evidence="4" type="primary">LOC101891504</name>
</gene>